<comment type="caution">
    <text evidence="2">The sequence shown here is derived from an EMBL/GenBank/DDBJ whole genome shotgun (WGS) entry which is preliminary data.</text>
</comment>
<reference evidence="2 3" key="1">
    <citation type="journal article" date="2016" name="Nat. Commun.">
        <title>Thousands of microbial genomes shed light on interconnected biogeochemical processes in an aquifer system.</title>
        <authorList>
            <person name="Anantharaman K."/>
            <person name="Brown C.T."/>
            <person name="Hug L.A."/>
            <person name="Sharon I."/>
            <person name="Castelle C.J."/>
            <person name="Probst A.J."/>
            <person name="Thomas B.C."/>
            <person name="Singh A."/>
            <person name="Wilkins M.J."/>
            <person name="Karaoz U."/>
            <person name="Brodie E.L."/>
            <person name="Williams K.H."/>
            <person name="Hubbard S.S."/>
            <person name="Banfield J.F."/>
        </authorList>
    </citation>
    <scope>NUCLEOTIDE SEQUENCE [LARGE SCALE GENOMIC DNA]</scope>
</reference>
<proteinExistence type="predicted"/>
<evidence type="ECO:0000313" key="2">
    <source>
        <dbReference type="EMBL" id="OGF41145.1"/>
    </source>
</evidence>
<gene>
    <name evidence="2" type="ORF">A2531_01325</name>
</gene>
<keyword evidence="1" id="KW-1133">Transmembrane helix</keyword>
<sequence>MFLVSFGLLFFGIIGIFSGYFLNIWIQLLIIIIVSFYYVNISKYSKNTKPYTIALKMIVSYGIGTLIGNLICLI</sequence>
<protein>
    <submittedName>
        <fullName evidence="2">Uncharacterized protein</fullName>
    </submittedName>
</protein>
<name>A0A1F5TQD7_9BACT</name>
<accession>A0A1F5TQD7</accession>
<dbReference type="EMBL" id="MFGO01000013">
    <property type="protein sequence ID" value="OGF41145.1"/>
    <property type="molecule type" value="Genomic_DNA"/>
</dbReference>
<evidence type="ECO:0000256" key="1">
    <source>
        <dbReference type="SAM" id="Phobius"/>
    </source>
</evidence>
<keyword evidence="1" id="KW-0472">Membrane</keyword>
<organism evidence="2 3">
    <name type="scientific">Candidatus Falkowbacteria bacterium RIFOXYD2_FULL_34_120</name>
    <dbReference type="NCBI Taxonomy" id="1798007"/>
    <lineage>
        <taxon>Bacteria</taxon>
        <taxon>Candidatus Falkowiibacteriota</taxon>
    </lineage>
</organism>
<keyword evidence="1" id="KW-0812">Transmembrane</keyword>
<feature type="transmembrane region" description="Helical" evidence="1">
    <location>
        <begin position="6"/>
        <end position="39"/>
    </location>
</feature>
<dbReference type="AlphaFoldDB" id="A0A1F5TQD7"/>
<feature type="transmembrane region" description="Helical" evidence="1">
    <location>
        <begin position="51"/>
        <end position="71"/>
    </location>
</feature>
<evidence type="ECO:0000313" key="3">
    <source>
        <dbReference type="Proteomes" id="UP000177579"/>
    </source>
</evidence>
<dbReference type="Proteomes" id="UP000177579">
    <property type="component" value="Unassembled WGS sequence"/>
</dbReference>